<dbReference type="GO" id="GO:0036064">
    <property type="term" value="C:ciliary basal body"/>
    <property type="evidence" value="ECO:0007669"/>
    <property type="project" value="TreeGrafter"/>
</dbReference>
<comment type="similarity">
    <text evidence="8">Belongs to the TRAF3IP1 family.</text>
</comment>
<dbReference type="Pfam" id="PF17749">
    <property type="entry name" value="MIP-T3_C"/>
    <property type="match status" value="1"/>
</dbReference>
<dbReference type="OMA" id="FRFLMDV"/>
<keyword evidence="7" id="KW-0966">Cell projection</keyword>
<feature type="compositionally biased region" description="Basic residues" evidence="10">
    <location>
        <begin position="362"/>
        <end position="376"/>
    </location>
</feature>
<gene>
    <name evidence="13" type="ORF">RDWZM_003734</name>
</gene>
<feature type="region of interest" description="Disordered" evidence="10">
    <location>
        <begin position="423"/>
        <end position="457"/>
    </location>
</feature>
<evidence type="ECO:0000256" key="4">
    <source>
        <dbReference type="ARBA" id="ARBA00022794"/>
    </source>
</evidence>
<dbReference type="Proteomes" id="UP001142055">
    <property type="component" value="Chromosome 1"/>
</dbReference>
<evidence type="ECO:0000313" key="14">
    <source>
        <dbReference type="Proteomes" id="UP001142055"/>
    </source>
</evidence>
<evidence type="ECO:0000256" key="10">
    <source>
        <dbReference type="SAM" id="MobiDB-lite"/>
    </source>
</evidence>
<keyword evidence="3" id="KW-0963">Cytoplasm</keyword>
<keyword evidence="14" id="KW-1185">Reference proteome</keyword>
<dbReference type="Gene3D" id="1.10.418.50">
    <property type="entry name" value="Microtubule-binding protein MIP-T3"/>
    <property type="match status" value="1"/>
</dbReference>
<dbReference type="GO" id="GO:0008017">
    <property type="term" value="F:microtubule binding"/>
    <property type="evidence" value="ECO:0007669"/>
    <property type="project" value="InterPro"/>
</dbReference>
<evidence type="ECO:0000313" key="13">
    <source>
        <dbReference type="EMBL" id="KAJ6225189.1"/>
    </source>
</evidence>
<evidence type="ECO:0000256" key="8">
    <source>
        <dbReference type="ARBA" id="ARBA00043971"/>
    </source>
</evidence>
<keyword evidence="6" id="KW-0206">Cytoskeleton</keyword>
<evidence type="ECO:0008006" key="15">
    <source>
        <dbReference type="Google" id="ProtNLM"/>
    </source>
</evidence>
<keyword evidence="5 9" id="KW-0175">Coiled coil</keyword>
<evidence type="ECO:0000256" key="3">
    <source>
        <dbReference type="ARBA" id="ARBA00022490"/>
    </source>
</evidence>
<feature type="region of interest" description="Disordered" evidence="10">
    <location>
        <begin position="142"/>
        <end position="236"/>
    </location>
</feature>
<dbReference type="GO" id="GO:0042073">
    <property type="term" value="P:intraciliary transport"/>
    <property type="evidence" value="ECO:0007669"/>
    <property type="project" value="TreeGrafter"/>
</dbReference>
<keyword evidence="4" id="KW-0970">Cilium biogenesis/degradation</keyword>
<comment type="caution">
    <text evidence="13">The sequence shown here is derived from an EMBL/GenBank/DDBJ whole genome shotgun (WGS) entry which is preliminary data.</text>
</comment>
<dbReference type="InterPro" id="IPR041476">
    <property type="entry name" value="TRAF3IP1_C"/>
</dbReference>
<dbReference type="EMBL" id="JAPWDV010000001">
    <property type="protein sequence ID" value="KAJ6225189.1"/>
    <property type="molecule type" value="Genomic_DNA"/>
</dbReference>
<sequence length="686" mass="76319">MAPESVNPRLIKSNIDLLSKITKKPNMVTEKILSRPPFKFLHELTTLIVKTTGYLRGLFTDEEFSLQNIDTKDAKLAFLDKLIDAIGFINSKVIDVKSTKIVAGLEVEKTNRLLNEFAKAVTDKKPFLEAVEKVRKGLKPESGEIKASNVSSKQTKKSTIANATNKQTSKSTTLTTKNNQPQTKVSATKEKIDQKKVDIPINERPVETEKSISPTLEPEPTNLESPKPQTDSNSVEVSTDNSAINILETSAALQLEQKNEIEKEVNEPKLEPIIDSPKINEYAVNEPNLDNMDKLIADLGSDSDDKDSISNQIMTQPKQQEIIAPIAELESSDVAMLQKDEEDARISQEILDNEPAELNTSNRRKSSTLRSSRRTSKSSIPSQPIGGKVNSTNRSQNVPSSAAPVTLITKSTTIDNASNIASNINESVTNNKTNNRQSARPSSSRPAPPRVKTASRSRLMMNQIEENDGVVAIGNESGKQPETWKPPIGLNLDMNDDDVDQSANDDADEYVINTRKLQDSLMKMDQNDRSVEAQFDEAGQSDKGRLVQQLLATKNELEGTIEMGNNSQQQQPIDLPNLNTSTDLNQLRTNVHELCQSIGGLAKALNYLHEDVDPMMNEHTKWRDEYRSNLIEIERLRSKSEKEIEPLRKELDVIELEVADYVEKLRNAKAAVHRNSTLIAKLIESV</sequence>
<dbReference type="InterPro" id="IPR040468">
    <property type="entry name" value="TRAF3IP1_N"/>
</dbReference>
<feature type="domain" description="TRAF3-interacting protein 1 C-terminal" evidence="12">
    <location>
        <begin position="540"/>
        <end position="686"/>
    </location>
</feature>
<feature type="compositionally biased region" description="Polar residues" evidence="10">
    <location>
        <begin position="426"/>
        <end position="435"/>
    </location>
</feature>
<evidence type="ECO:0000256" key="5">
    <source>
        <dbReference type="ARBA" id="ARBA00023054"/>
    </source>
</evidence>
<proteinExistence type="inferred from homology"/>
<dbReference type="PANTHER" id="PTHR31363">
    <property type="entry name" value="TRAF3-INTERACTING PROTEIN 1"/>
    <property type="match status" value="1"/>
</dbReference>
<evidence type="ECO:0000256" key="9">
    <source>
        <dbReference type="SAM" id="Coils"/>
    </source>
</evidence>
<evidence type="ECO:0000256" key="6">
    <source>
        <dbReference type="ARBA" id="ARBA00023212"/>
    </source>
</evidence>
<name>A0A9Q0RSU5_BLOTA</name>
<evidence type="ECO:0000256" key="2">
    <source>
        <dbReference type="ARBA" id="ARBA00004430"/>
    </source>
</evidence>
<evidence type="ECO:0000256" key="1">
    <source>
        <dbReference type="ARBA" id="ARBA00004120"/>
    </source>
</evidence>
<dbReference type="InterPro" id="IPR018799">
    <property type="entry name" value="TRAF3IP1"/>
</dbReference>
<evidence type="ECO:0000256" key="7">
    <source>
        <dbReference type="ARBA" id="ARBA00023273"/>
    </source>
</evidence>
<dbReference type="GO" id="GO:0070507">
    <property type="term" value="P:regulation of microtubule cytoskeleton organization"/>
    <property type="evidence" value="ECO:0007669"/>
    <property type="project" value="TreeGrafter"/>
</dbReference>
<feature type="compositionally biased region" description="Low complexity" evidence="10">
    <location>
        <begin position="164"/>
        <end position="180"/>
    </location>
</feature>
<dbReference type="Pfam" id="PF10243">
    <property type="entry name" value="MIP-T3"/>
    <property type="match status" value="1"/>
</dbReference>
<dbReference type="InterPro" id="IPR042576">
    <property type="entry name" value="TRAF3IP1_N_sf"/>
</dbReference>
<evidence type="ECO:0000259" key="12">
    <source>
        <dbReference type="Pfam" id="PF17749"/>
    </source>
</evidence>
<evidence type="ECO:0000259" key="11">
    <source>
        <dbReference type="Pfam" id="PF10243"/>
    </source>
</evidence>
<feature type="domain" description="TRAF3-interacting protein 1 N-terminal" evidence="11">
    <location>
        <begin position="11"/>
        <end position="121"/>
    </location>
</feature>
<reference evidence="13" key="1">
    <citation type="submission" date="2022-12" db="EMBL/GenBank/DDBJ databases">
        <title>Genome assemblies of Blomia tropicalis.</title>
        <authorList>
            <person name="Cui Y."/>
        </authorList>
    </citation>
    <scope>NUCLEOTIDE SEQUENCE</scope>
    <source>
        <tissue evidence="13">Adult mites</tissue>
    </source>
</reference>
<dbReference type="AlphaFoldDB" id="A0A9Q0RSU5"/>
<dbReference type="GO" id="GO:0030992">
    <property type="term" value="C:intraciliary transport particle B"/>
    <property type="evidence" value="ECO:0007669"/>
    <property type="project" value="TreeGrafter"/>
</dbReference>
<dbReference type="PANTHER" id="PTHR31363:SF0">
    <property type="entry name" value="TRAF3-INTERACTING PROTEIN 1"/>
    <property type="match status" value="1"/>
</dbReference>
<feature type="coiled-coil region" evidence="9">
    <location>
        <begin position="623"/>
        <end position="671"/>
    </location>
</feature>
<comment type="subcellular location">
    <subcellularLocation>
        <location evidence="2">Cytoplasm</location>
        <location evidence="2">Cytoskeleton</location>
        <location evidence="2">Cilium axoneme</location>
    </subcellularLocation>
    <subcellularLocation>
        <location evidence="1">Cytoplasm</location>
        <location evidence="1">Cytoskeleton</location>
        <location evidence="1">Cilium basal body</location>
    </subcellularLocation>
</comment>
<feature type="compositionally biased region" description="Polar residues" evidence="10">
    <location>
        <begin position="148"/>
        <end position="163"/>
    </location>
</feature>
<dbReference type="GO" id="GO:0005930">
    <property type="term" value="C:axoneme"/>
    <property type="evidence" value="ECO:0007669"/>
    <property type="project" value="UniProtKB-SubCell"/>
</dbReference>
<feature type="compositionally biased region" description="Polar residues" evidence="10">
    <location>
        <begin position="222"/>
        <end position="236"/>
    </location>
</feature>
<accession>A0A9Q0RSU5</accession>
<organism evidence="13 14">
    <name type="scientific">Blomia tropicalis</name>
    <name type="common">Mite</name>
    <dbReference type="NCBI Taxonomy" id="40697"/>
    <lineage>
        <taxon>Eukaryota</taxon>
        <taxon>Metazoa</taxon>
        <taxon>Ecdysozoa</taxon>
        <taxon>Arthropoda</taxon>
        <taxon>Chelicerata</taxon>
        <taxon>Arachnida</taxon>
        <taxon>Acari</taxon>
        <taxon>Acariformes</taxon>
        <taxon>Sarcoptiformes</taxon>
        <taxon>Astigmata</taxon>
        <taxon>Glycyphagoidea</taxon>
        <taxon>Echimyopodidae</taxon>
        <taxon>Blomia</taxon>
    </lineage>
</organism>
<protein>
    <recommendedName>
        <fullName evidence="15">TRAF3-interacting protein 1</fullName>
    </recommendedName>
</protein>
<feature type="compositionally biased region" description="Polar residues" evidence="10">
    <location>
        <begin position="389"/>
        <end position="400"/>
    </location>
</feature>
<feature type="compositionally biased region" description="Low complexity" evidence="10">
    <location>
        <begin position="436"/>
        <end position="445"/>
    </location>
</feature>
<feature type="compositionally biased region" description="Basic and acidic residues" evidence="10">
    <location>
        <begin position="187"/>
        <end position="198"/>
    </location>
</feature>
<feature type="region of interest" description="Disordered" evidence="10">
    <location>
        <begin position="348"/>
        <end position="404"/>
    </location>
</feature>
<dbReference type="GO" id="GO:0060271">
    <property type="term" value="P:cilium assembly"/>
    <property type="evidence" value="ECO:0007669"/>
    <property type="project" value="TreeGrafter"/>
</dbReference>